<comment type="caution">
    <text evidence="2">The sequence shown here is derived from an EMBL/GenBank/DDBJ whole genome shotgun (WGS) entry which is preliminary data.</text>
</comment>
<accession>A0ABQ5UWC8</accession>
<dbReference type="Proteomes" id="UP001161405">
    <property type="component" value="Unassembled WGS sequence"/>
</dbReference>
<evidence type="ECO:0000313" key="3">
    <source>
        <dbReference type="Proteomes" id="UP001161405"/>
    </source>
</evidence>
<organism evidence="2 3">
    <name type="scientific">Maritalea porphyrae</name>
    <dbReference type="NCBI Taxonomy" id="880732"/>
    <lineage>
        <taxon>Bacteria</taxon>
        <taxon>Pseudomonadati</taxon>
        <taxon>Pseudomonadota</taxon>
        <taxon>Alphaproteobacteria</taxon>
        <taxon>Hyphomicrobiales</taxon>
        <taxon>Devosiaceae</taxon>
        <taxon>Maritalea</taxon>
    </lineage>
</organism>
<reference evidence="2" key="2">
    <citation type="submission" date="2023-01" db="EMBL/GenBank/DDBJ databases">
        <title>Draft genome sequence of Maritalea porphyrae strain NBRC 107169.</title>
        <authorList>
            <person name="Sun Q."/>
            <person name="Mori K."/>
        </authorList>
    </citation>
    <scope>NUCLEOTIDE SEQUENCE</scope>
    <source>
        <strain evidence="2">NBRC 107169</strain>
    </source>
</reference>
<proteinExistence type="inferred from homology"/>
<dbReference type="Pfam" id="PF09857">
    <property type="entry name" value="YjhX_toxin"/>
    <property type="match status" value="1"/>
</dbReference>
<protein>
    <recommendedName>
        <fullName evidence="1">UPF0386 protein GCM10007879_31120</fullName>
    </recommendedName>
</protein>
<evidence type="ECO:0000256" key="1">
    <source>
        <dbReference type="HAMAP-Rule" id="MF_00827"/>
    </source>
</evidence>
<reference evidence="2" key="1">
    <citation type="journal article" date="2014" name="Int. J. Syst. Evol. Microbiol.">
        <title>Complete genome of a new Firmicutes species belonging to the dominant human colonic microbiota ('Ruminococcus bicirculans') reveals two chromosomes and a selective capacity to utilize plant glucans.</title>
        <authorList>
            <consortium name="NISC Comparative Sequencing Program"/>
            <person name="Wegmann U."/>
            <person name="Louis P."/>
            <person name="Goesmann A."/>
            <person name="Henrissat B."/>
            <person name="Duncan S.H."/>
            <person name="Flint H.J."/>
        </authorList>
    </citation>
    <scope>NUCLEOTIDE SEQUENCE</scope>
    <source>
        <strain evidence="2">NBRC 107169</strain>
    </source>
</reference>
<name>A0ABQ5UWC8_9HYPH</name>
<dbReference type="HAMAP" id="MF_00827">
    <property type="entry name" value="UPF0386"/>
    <property type="match status" value="1"/>
</dbReference>
<dbReference type="InterPro" id="IPR018654">
    <property type="entry name" value="YjhX_toxin"/>
</dbReference>
<evidence type="ECO:0000313" key="2">
    <source>
        <dbReference type="EMBL" id="GLQ18863.1"/>
    </source>
</evidence>
<dbReference type="RefSeq" id="WP_284365961.1">
    <property type="nucleotide sequence ID" value="NZ_BSNI01000002.1"/>
</dbReference>
<sequence>MNISKLEQRVLHVLSQGGRIAYVRNVHGKVIDVTCFSREGFVLTDCKLSVFNRLKKRGFVKSQGGKAYRITRKGRESVRPQFDNR</sequence>
<dbReference type="NCBIfam" id="NF010240">
    <property type="entry name" value="PRK13687.1"/>
    <property type="match status" value="1"/>
</dbReference>
<comment type="similarity">
    <text evidence="1">Belongs to the UPF0386 family.</text>
</comment>
<dbReference type="EMBL" id="BSNI01000002">
    <property type="protein sequence ID" value="GLQ18863.1"/>
    <property type="molecule type" value="Genomic_DNA"/>
</dbReference>
<keyword evidence="3" id="KW-1185">Reference proteome</keyword>
<gene>
    <name evidence="2" type="ORF">GCM10007879_31120</name>
</gene>